<dbReference type="InterPro" id="IPR024234">
    <property type="entry name" value="DUF3801"/>
</dbReference>
<dbReference type="EMBL" id="CYZT01000068">
    <property type="protein sequence ID" value="CUO28953.1"/>
    <property type="molecule type" value="Genomic_DNA"/>
</dbReference>
<reference evidence="2 4" key="1">
    <citation type="submission" date="2015-09" db="EMBL/GenBank/DDBJ databases">
        <authorList>
            <consortium name="Pathogen Informatics"/>
        </authorList>
    </citation>
    <scope>NUCLEOTIDE SEQUENCE [LARGE SCALE GENOMIC DNA]</scope>
    <source>
        <strain evidence="2 4">2789STDY5608854</strain>
    </source>
</reference>
<feature type="region of interest" description="Disordered" evidence="1">
    <location>
        <begin position="126"/>
        <end position="203"/>
    </location>
</feature>
<sequence length="203" mass="22070">MSTNGETADLMVREGIQITESALKLAGLGAKNLAALLIALANDNQKLAGKTNLKRLIHDGEELTIFSVKQEDLKGFQMEAKRYGVLFYPIVNKVEKTGTVEIMAKAKDAKQINRIFERMGYPAPVKEDTAAKKENARAPSENSSKERGTGARASTEPAAEKADARPSVRSRLMALQAAAERDGTAPTKDTVREAIQKAMPTRE</sequence>
<reference evidence="3 5" key="2">
    <citation type="journal article" date="2019" name="Nat. Med.">
        <title>A library of human gut bacterial isolates paired with longitudinal multiomics data enables mechanistic microbiome research.</title>
        <authorList>
            <person name="Poyet M."/>
            <person name="Groussin M."/>
            <person name="Gibbons S.M."/>
            <person name="Avila-Pacheco J."/>
            <person name="Jiang X."/>
            <person name="Kearney S.M."/>
            <person name="Perrotta A.R."/>
            <person name="Berdy B."/>
            <person name="Zhao S."/>
            <person name="Lieberman T.D."/>
            <person name="Swanson P.K."/>
            <person name="Smith M."/>
            <person name="Roesemann S."/>
            <person name="Alexander J.E."/>
            <person name="Rich S.A."/>
            <person name="Livny J."/>
            <person name="Vlamakis H."/>
            <person name="Clish C."/>
            <person name="Bullock K."/>
            <person name="Deik A."/>
            <person name="Scott J."/>
            <person name="Pierce K.A."/>
            <person name="Xavier R.J."/>
            <person name="Alm E.J."/>
        </authorList>
    </citation>
    <scope>NUCLEOTIDE SEQUENCE [LARGE SCALE GENOMIC DNA]</scope>
    <source>
        <strain evidence="3 5">BIOML-A5</strain>
    </source>
</reference>
<proteinExistence type="predicted"/>
<accession>A0A174DTY9</accession>
<evidence type="ECO:0000313" key="2">
    <source>
        <dbReference type="EMBL" id="CUO28953.1"/>
    </source>
</evidence>
<dbReference type="Proteomes" id="UP000429811">
    <property type="component" value="Unassembled WGS sequence"/>
</dbReference>
<evidence type="ECO:0000313" key="4">
    <source>
        <dbReference type="Proteomes" id="UP000095746"/>
    </source>
</evidence>
<name>A0A174DTY9_FLAPL</name>
<gene>
    <name evidence="2" type="ORF">ERS852411_01288</name>
    <name evidence="3" type="ORF">GKE90_21140</name>
</gene>
<dbReference type="RefSeq" id="WP_154250978.1">
    <property type="nucleotide sequence ID" value="NZ_WKPO01000058.1"/>
</dbReference>
<feature type="compositionally biased region" description="Basic and acidic residues" evidence="1">
    <location>
        <begin position="126"/>
        <end position="136"/>
    </location>
</feature>
<organism evidence="2 4">
    <name type="scientific">Flavonifractor plautii</name>
    <name type="common">Fusobacterium plautii</name>
    <dbReference type="NCBI Taxonomy" id="292800"/>
    <lineage>
        <taxon>Bacteria</taxon>
        <taxon>Bacillati</taxon>
        <taxon>Bacillota</taxon>
        <taxon>Clostridia</taxon>
        <taxon>Eubacteriales</taxon>
        <taxon>Oscillospiraceae</taxon>
        <taxon>Flavonifractor</taxon>
    </lineage>
</organism>
<evidence type="ECO:0000313" key="3">
    <source>
        <dbReference type="EMBL" id="MSB51157.1"/>
    </source>
</evidence>
<dbReference type="Proteomes" id="UP000095746">
    <property type="component" value="Unassembled WGS sequence"/>
</dbReference>
<evidence type="ECO:0000313" key="5">
    <source>
        <dbReference type="Proteomes" id="UP000429811"/>
    </source>
</evidence>
<feature type="compositionally biased region" description="Basic and acidic residues" evidence="1">
    <location>
        <begin position="179"/>
        <end position="203"/>
    </location>
</feature>
<evidence type="ECO:0000256" key="1">
    <source>
        <dbReference type="SAM" id="MobiDB-lite"/>
    </source>
</evidence>
<dbReference type="Pfam" id="PF12687">
    <property type="entry name" value="DUF3801"/>
    <property type="match status" value="1"/>
</dbReference>
<protein>
    <submittedName>
        <fullName evidence="3">DUF3801 domain-containing protein</fullName>
    </submittedName>
    <submittedName>
        <fullName evidence="2">Protein of uncharacterized function (DUF3801)</fullName>
    </submittedName>
</protein>
<dbReference type="EMBL" id="WKPO01000058">
    <property type="protein sequence ID" value="MSB51157.1"/>
    <property type="molecule type" value="Genomic_DNA"/>
</dbReference>
<dbReference type="AlphaFoldDB" id="A0A174DTY9"/>